<name>A0A1M5CZV5_9FLAO</name>
<organism evidence="1 2">
    <name type="scientific">Chryseobacterium vrystaatense</name>
    <dbReference type="NCBI Taxonomy" id="307480"/>
    <lineage>
        <taxon>Bacteria</taxon>
        <taxon>Pseudomonadati</taxon>
        <taxon>Bacteroidota</taxon>
        <taxon>Flavobacteriia</taxon>
        <taxon>Flavobacteriales</taxon>
        <taxon>Weeksellaceae</taxon>
        <taxon>Chryseobacterium group</taxon>
        <taxon>Chryseobacterium</taxon>
    </lineage>
</organism>
<evidence type="ECO:0000313" key="2">
    <source>
        <dbReference type="Proteomes" id="UP000184108"/>
    </source>
</evidence>
<dbReference type="EMBL" id="FQVE01000003">
    <property type="protein sequence ID" value="SHF60268.1"/>
    <property type="molecule type" value="Genomic_DNA"/>
</dbReference>
<gene>
    <name evidence="1" type="ORF">SAMN02787073_2433</name>
</gene>
<dbReference type="Proteomes" id="UP000184108">
    <property type="component" value="Unassembled WGS sequence"/>
</dbReference>
<accession>A0A1M5CZV5</accession>
<evidence type="ECO:0000313" key="1">
    <source>
        <dbReference type="EMBL" id="SHF60268.1"/>
    </source>
</evidence>
<sequence length="216" mass="25015">MSVIGMKYSNDNEINNHSYMKKILTILVLVLCTQLHFAQYFTLTPQGFVSANKSEYVVVDVPNTKQKDLYKSVLNALSTMYKDPKKVLSTVDGESISVKGYEENVIEHKFKGSPLQIGKLTLKYDLSYTISFLFKDNRIRIDRPSFELRRWYEGGYNSGWVSEWQYLPLNVNKNVKTAVFDKNGEINSELSYNGLNKHFNNLITEILEKSKKINDW</sequence>
<proteinExistence type="predicted"/>
<reference evidence="2" key="1">
    <citation type="submission" date="2016-11" db="EMBL/GenBank/DDBJ databases">
        <authorList>
            <person name="Varghese N."/>
            <person name="Submissions S."/>
        </authorList>
    </citation>
    <scope>NUCLEOTIDE SEQUENCE [LARGE SCALE GENOMIC DNA]</scope>
    <source>
        <strain evidence="2">YR203</strain>
    </source>
</reference>
<protein>
    <submittedName>
        <fullName evidence="1">Uncharacterized protein</fullName>
    </submittedName>
</protein>
<dbReference type="AlphaFoldDB" id="A0A1M5CZV5"/>